<comment type="caution">
    <text evidence="6">The sequence shown here is derived from an EMBL/GenBank/DDBJ whole genome shotgun (WGS) entry which is preliminary data.</text>
</comment>
<dbReference type="Pfam" id="PF04193">
    <property type="entry name" value="PQ-loop"/>
    <property type="match status" value="1"/>
</dbReference>
<keyword evidence="3 5" id="KW-1133">Transmembrane helix</keyword>
<dbReference type="EMBL" id="BAABLV010000041">
    <property type="protein sequence ID" value="GAA4906786.1"/>
    <property type="molecule type" value="Genomic_DNA"/>
</dbReference>
<evidence type="ECO:0000256" key="5">
    <source>
        <dbReference type="SAM" id="Phobius"/>
    </source>
</evidence>
<organism evidence="6 7">
    <name type="scientific">Tessaracoccus lubricantis</name>
    <dbReference type="NCBI Taxonomy" id="545543"/>
    <lineage>
        <taxon>Bacteria</taxon>
        <taxon>Bacillati</taxon>
        <taxon>Actinomycetota</taxon>
        <taxon>Actinomycetes</taxon>
        <taxon>Propionibacteriales</taxon>
        <taxon>Propionibacteriaceae</taxon>
        <taxon>Tessaracoccus</taxon>
    </lineage>
</organism>
<evidence type="ECO:0000313" key="6">
    <source>
        <dbReference type="EMBL" id="GAA4906786.1"/>
    </source>
</evidence>
<evidence type="ECO:0000256" key="2">
    <source>
        <dbReference type="ARBA" id="ARBA00022692"/>
    </source>
</evidence>
<feature type="transmembrane region" description="Helical" evidence="5">
    <location>
        <begin position="91"/>
        <end position="118"/>
    </location>
</feature>
<sequence>MIEVFGWSAAALGVSSSIPQLVRILRSQTSAGVSLTLWQLVTGATAAWAVHGFLSQSPQMQAPNVLLTLASLAIVIFVLRDRRQPVARNLVLPLVAALALSGLNLWLGPVFFGFAVVVPQLVGQFAQLRELVTAPHVEGVSGSYLAILLVVQAMWFGFGVVKPDWALIICAGGMTVSCIANLSVYLYRRLRARTGTAVVAVS</sequence>
<evidence type="ECO:0000256" key="4">
    <source>
        <dbReference type="ARBA" id="ARBA00023136"/>
    </source>
</evidence>
<feature type="transmembrane region" description="Helical" evidence="5">
    <location>
        <begin position="62"/>
        <end position="79"/>
    </location>
</feature>
<dbReference type="Gene3D" id="1.20.1280.290">
    <property type="match status" value="2"/>
</dbReference>
<dbReference type="InterPro" id="IPR006603">
    <property type="entry name" value="PQ-loop_rpt"/>
</dbReference>
<keyword evidence="4 5" id="KW-0472">Membrane</keyword>
<evidence type="ECO:0008006" key="8">
    <source>
        <dbReference type="Google" id="ProtNLM"/>
    </source>
</evidence>
<accession>A0ABP9FLK4</accession>
<dbReference type="Proteomes" id="UP001501521">
    <property type="component" value="Unassembled WGS sequence"/>
</dbReference>
<feature type="transmembrane region" description="Helical" evidence="5">
    <location>
        <begin position="165"/>
        <end position="187"/>
    </location>
</feature>
<comment type="subcellular location">
    <subcellularLocation>
        <location evidence="1">Membrane</location>
        <topology evidence="1">Multi-pass membrane protein</topology>
    </subcellularLocation>
</comment>
<proteinExistence type="predicted"/>
<evidence type="ECO:0000313" key="7">
    <source>
        <dbReference type="Proteomes" id="UP001501521"/>
    </source>
</evidence>
<name>A0ABP9FLK4_9ACTN</name>
<evidence type="ECO:0000256" key="3">
    <source>
        <dbReference type="ARBA" id="ARBA00022989"/>
    </source>
</evidence>
<dbReference type="RefSeq" id="WP_345583899.1">
    <property type="nucleotide sequence ID" value="NZ_BAABLV010000041.1"/>
</dbReference>
<protein>
    <recommendedName>
        <fullName evidence="8">PQ-loop repeat-containing protein</fullName>
    </recommendedName>
</protein>
<keyword evidence="7" id="KW-1185">Reference proteome</keyword>
<gene>
    <name evidence="6" type="ORF">GCM10025789_27800</name>
</gene>
<keyword evidence="2 5" id="KW-0812">Transmembrane</keyword>
<reference evidence="7" key="1">
    <citation type="journal article" date="2019" name="Int. J. Syst. Evol. Microbiol.">
        <title>The Global Catalogue of Microorganisms (GCM) 10K type strain sequencing project: providing services to taxonomists for standard genome sequencing and annotation.</title>
        <authorList>
            <consortium name="The Broad Institute Genomics Platform"/>
            <consortium name="The Broad Institute Genome Sequencing Center for Infectious Disease"/>
            <person name="Wu L."/>
            <person name="Ma J."/>
        </authorList>
    </citation>
    <scope>NUCLEOTIDE SEQUENCE [LARGE SCALE GENOMIC DNA]</scope>
    <source>
        <strain evidence="7">JCM 19125</strain>
    </source>
</reference>
<feature type="transmembrane region" description="Helical" evidence="5">
    <location>
        <begin position="33"/>
        <end position="50"/>
    </location>
</feature>
<evidence type="ECO:0000256" key="1">
    <source>
        <dbReference type="ARBA" id="ARBA00004141"/>
    </source>
</evidence>